<dbReference type="InterPro" id="IPR036812">
    <property type="entry name" value="NAD(P)_OxRdtase_dom_sf"/>
</dbReference>
<dbReference type="Proteomes" id="UP000006860">
    <property type="component" value="Chromosome"/>
</dbReference>
<dbReference type="PRINTS" id="PR00069">
    <property type="entry name" value="ALDKETRDTASE"/>
</dbReference>
<dbReference type="KEGG" id="pbs:Plabr_2040"/>
<dbReference type="InterPro" id="IPR020471">
    <property type="entry name" value="AKR"/>
</dbReference>
<evidence type="ECO:0000313" key="3">
    <source>
        <dbReference type="Proteomes" id="UP000006860"/>
    </source>
</evidence>
<dbReference type="CDD" id="cd19095">
    <property type="entry name" value="AKR_PA4992-like"/>
    <property type="match status" value="1"/>
</dbReference>
<dbReference type="GO" id="GO:0016491">
    <property type="term" value="F:oxidoreductase activity"/>
    <property type="evidence" value="ECO:0007669"/>
    <property type="project" value="InterPro"/>
</dbReference>
<dbReference type="InterPro" id="IPR053135">
    <property type="entry name" value="AKR2_Oxidoreductase"/>
</dbReference>
<dbReference type="PANTHER" id="PTHR43312:SF1">
    <property type="entry name" value="NADP-DEPENDENT OXIDOREDUCTASE DOMAIN-CONTAINING PROTEIN"/>
    <property type="match status" value="1"/>
</dbReference>
<gene>
    <name evidence="2" type="ordered locus">Plabr_2040</name>
</gene>
<sequence length="258" mass="28031">MQTIPLAETGLEITPIGFGAFKIGRNEKIKYPTEYDLPDQAAVDRILHGVLDMGVNLIDTAPAYGLSEERIGKSISGRRADFVLSTKTGEFFEDGESEYDYSAAGTRLSLARSLKRLKTDYLDLVFVHSNGRDQYIQEQTDVVETLQELKKQGLIRAIGFSGKQIAGARTALDWADVIMVEYHMGDTSHADVIAEAARRGVGVIVKKGLASGHLAAPEAIRFVLGHPTVSSMVIGGLNLDHFQTNCNVASKLFESSAA</sequence>
<dbReference type="AlphaFoldDB" id="F0SIL6"/>
<keyword evidence="3" id="KW-1185">Reference proteome</keyword>
<protein>
    <submittedName>
        <fullName evidence="2">Aldo/keto reductase</fullName>
    </submittedName>
</protein>
<dbReference type="STRING" id="756272.Plabr_2040"/>
<dbReference type="PANTHER" id="PTHR43312">
    <property type="entry name" value="D-THREO-ALDOSE 1-DEHYDROGENASE"/>
    <property type="match status" value="1"/>
</dbReference>
<evidence type="ECO:0000259" key="1">
    <source>
        <dbReference type="Pfam" id="PF00248"/>
    </source>
</evidence>
<organism evidence="2 3">
    <name type="scientific">Rubinisphaera brasiliensis (strain ATCC 49424 / DSM 5305 / JCM 21570 / IAM 15109 / NBRC 103401 / IFAM 1448)</name>
    <name type="common">Planctomyces brasiliensis</name>
    <dbReference type="NCBI Taxonomy" id="756272"/>
    <lineage>
        <taxon>Bacteria</taxon>
        <taxon>Pseudomonadati</taxon>
        <taxon>Planctomycetota</taxon>
        <taxon>Planctomycetia</taxon>
        <taxon>Planctomycetales</taxon>
        <taxon>Planctomycetaceae</taxon>
        <taxon>Rubinisphaera</taxon>
    </lineage>
</organism>
<dbReference type="Gene3D" id="3.20.20.100">
    <property type="entry name" value="NADP-dependent oxidoreductase domain"/>
    <property type="match status" value="1"/>
</dbReference>
<dbReference type="Pfam" id="PF00248">
    <property type="entry name" value="Aldo_ket_red"/>
    <property type="match status" value="1"/>
</dbReference>
<dbReference type="EMBL" id="CP002546">
    <property type="protein sequence ID" value="ADY59644.1"/>
    <property type="molecule type" value="Genomic_DNA"/>
</dbReference>
<reference evidence="3" key="1">
    <citation type="submission" date="2011-02" db="EMBL/GenBank/DDBJ databases">
        <title>The complete genome of Planctomyces brasiliensis DSM 5305.</title>
        <authorList>
            <person name="Lucas S."/>
            <person name="Copeland A."/>
            <person name="Lapidus A."/>
            <person name="Bruce D."/>
            <person name="Goodwin L."/>
            <person name="Pitluck S."/>
            <person name="Kyrpides N."/>
            <person name="Mavromatis K."/>
            <person name="Pagani I."/>
            <person name="Ivanova N."/>
            <person name="Ovchinnikova G."/>
            <person name="Lu M."/>
            <person name="Detter J.C."/>
            <person name="Han C."/>
            <person name="Land M."/>
            <person name="Hauser L."/>
            <person name="Markowitz V."/>
            <person name="Cheng J.-F."/>
            <person name="Hugenholtz P."/>
            <person name="Woyke T."/>
            <person name="Wu D."/>
            <person name="Tindall B."/>
            <person name="Pomrenke H.G."/>
            <person name="Brambilla E."/>
            <person name="Klenk H.-P."/>
            <person name="Eisen J.A."/>
        </authorList>
    </citation>
    <scope>NUCLEOTIDE SEQUENCE [LARGE SCALE GENOMIC DNA]</scope>
    <source>
        <strain evidence="3">ATCC 49424 / DSM 5305 / JCM 21570 / NBRC 103401 / IFAM 1448</strain>
    </source>
</reference>
<evidence type="ECO:0000313" key="2">
    <source>
        <dbReference type="EMBL" id="ADY59644.1"/>
    </source>
</evidence>
<dbReference type="InterPro" id="IPR023210">
    <property type="entry name" value="NADP_OxRdtase_dom"/>
</dbReference>
<dbReference type="SUPFAM" id="SSF51430">
    <property type="entry name" value="NAD(P)-linked oxidoreductase"/>
    <property type="match status" value="1"/>
</dbReference>
<proteinExistence type="predicted"/>
<dbReference type="HOGENOM" id="CLU_023205_2_3_0"/>
<name>F0SIL6_RUBBR</name>
<accession>F0SIL6</accession>
<dbReference type="eggNOG" id="COG0667">
    <property type="taxonomic scope" value="Bacteria"/>
</dbReference>
<dbReference type="OrthoDB" id="9773828at2"/>
<dbReference type="RefSeq" id="WP_013628369.1">
    <property type="nucleotide sequence ID" value="NC_015174.1"/>
</dbReference>
<feature type="domain" description="NADP-dependent oxidoreductase" evidence="1">
    <location>
        <begin position="15"/>
        <end position="215"/>
    </location>
</feature>